<proteinExistence type="inferred from homology"/>
<dbReference type="RefSeq" id="WP_069329536.1">
    <property type="nucleotide sequence ID" value="NZ_MDER01000086.1"/>
</dbReference>
<dbReference type="PATRIC" id="fig|1886670.3.peg.4246"/>
<dbReference type="Pfam" id="PF05532">
    <property type="entry name" value="CsbD"/>
    <property type="match status" value="1"/>
</dbReference>
<reference evidence="3 4" key="1">
    <citation type="submission" date="2016-08" db="EMBL/GenBank/DDBJ databases">
        <title>Genome sequencing of Paenibacillus sp. TI45-13ar, isolated from Korean traditional nuruk.</title>
        <authorList>
            <person name="Kim S.-J."/>
        </authorList>
    </citation>
    <scope>NUCLEOTIDE SEQUENCE [LARGE SCALE GENOMIC DNA]</scope>
    <source>
        <strain evidence="3 4">TI45-13ar</strain>
    </source>
</reference>
<comment type="caution">
    <text evidence="3">The sequence shown here is derived from an EMBL/GenBank/DDBJ whole genome shotgun (WGS) entry which is preliminary data.</text>
</comment>
<dbReference type="InterPro" id="IPR008462">
    <property type="entry name" value="CsbD"/>
</dbReference>
<feature type="domain" description="CsbD-like" evidence="2">
    <location>
        <begin position="4"/>
        <end position="55"/>
    </location>
</feature>
<dbReference type="EMBL" id="MDER01000086">
    <property type="protein sequence ID" value="ODP26376.1"/>
    <property type="molecule type" value="Genomic_DNA"/>
</dbReference>
<organism evidence="3 4">
    <name type="scientific">Paenibacillus nuruki</name>
    <dbReference type="NCBI Taxonomy" id="1886670"/>
    <lineage>
        <taxon>Bacteria</taxon>
        <taxon>Bacillati</taxon>
        <taxon>Bacillota</taxon>
        <taxon>Bacilli</taxon>
        <taxon>Bacillales</taxon>
        <taxon>Paenibacillaceae</taxon>
        <taxon>Paenibacillus</taxon>
    </lineage>
</organism>
<evidence type="ECO:0000259" key="2">
    <source>
        <dbReference type="Pfam" id="PF05532"/>
    </source>
</evidence>
<gene>
    <name evidence="3" type="ORF">PTI45_04216</name>
</gene>
<evidence type="ECO:0000256" key="1">
    <source>
        <dbReference type="ARBA" id="ARBA00009129"/>
    </source>
</evidence>
<comment type="similarity">
    <text evidence="1">Belongs to the UPF0337 (CsbD) family.</text>
</comment>
<protein>
    <submittedName>
        <fullName evidence="3">UPF0337 protein</fullName>
    </submittedName>
</protein>
<dbReference type="PANTHER" id="PTHR34977">
    <property type="entry name" value="UPF0337 PROTEIN YJBJ"/>
    <property type="match status" value="1"/>
</dbReference>
<dbReference type="PANTHER" id="PTHR34977:SF1">
    <property type="entry name" value="UPF0337 PROTEIN YJBJ"/>
    <property type="match status" value="1"/>
</dbReference>
<dbReference type="PIRSF" id="PIRSF039008">
    <property type="entry name" value="YjbJ"/>
    <property type="match status" value="1"/>
</dbReference>
<dbReference type="Gene3D" id="1.10.1470.10">
    <property type="entry name" value="YjbJ"/>
    <property type="match status" value="1"/>
</dbReference>
<evidence type="ECO:0000313" key="4">
    <source>
        <dbReference type="Proteomes" id="UP000094578"/>
    </source>
</evidence>
<accession>A0A1E3KY02</accession>
<dbReference type="AlphaFoldDB" id="A0A1E3KY02"/>
<dbReference type="InterPro" id="IPR026042">
    <property type="entry name" value="YjbJ"/>
</dbReference>
<keyword evidence="4" id="KW-1185">Reference proteome</keyword>
<dbReference type="SUPFAM" id="SSF69047">
    <property type="entry name" value="Hypothetical protein YjbJ"/>
    <property type="match status" value="1"/>
</dbReference>
<name>A0A1E3KY02_9BACL</name>
<evidence type="ECO:0000313" key="3">
    <source>
        <dbReference type="EMBL" id="ODP26376.1"/>
    </source>
</evidence>
<dbReference type="InterPro" id="IPR036629">
    <property type="entry name" value="YjbJ_sf"/>
</dbReference>
<dbReference type="Proteomes" id="UP000094578">
    <property type="component" value="Unassembled WGS sequence"/>
</dbReference>
<sequence length="75" mass="8820">MNDDIIKGKWTQFKGEAKKQWGKLTDDDLDVINGEKEKFIGKLQERYGHSKEAAEEEYNTWSKRHYENSANNTLL</sequence>
<dbReference type="STRING" id="1886670.PTI45_04216"/>
<dbReference type="InterPro" id="IPR050423">
    <property type="entry name" value="UPF0337_stress_rsp"/>
</dbReference>